<evidence type="ECO:0000256" key="2">
    <source>
        <dbReference type="SAM" id="MobiDB-lite"/>
    </source>
</evidence>
<dbReference type="Proteomes" id="UP000663834">
    <property type="component" value="Unassembled WGS sequence"/>
</dbReference>
<dbReference type="PANTHER" id="PTHR46424">
    <property type="entry name" value="UBX DOMAIN-CONTAINING PROTEIN 4"/>
    <property type="match status" value="1"/>
</dbReference>
<dbReference type="InterPro" id="IPR001012">
    <property type="entry name" value="UBX_dom"/>
</dbReference>
<dbReference type="PANTHER" id="PTHR46424:SF1">
    <property type="entry name" value="UBX DOMAIN-CONTAINING PROTEIN 4"/>
    <property type="match status" value="1"/>
</dbReference>
<sequence>MEPWYSGAIVDAVCEAKSRRALFIVYIHDNSEQSQFVDNLWIEVWTKLTNLSQVVALRLAKDTEASKQFQAIYKIQTYPTIYLINGQNGQVLKMIDQPLENSSRLEEILQQSMNIIEPKQQDIAATTATIATNESNRTVEEKVAEARARLKAIQDKRDEEAKEKEKQEEMERRRLGQQMLLDKQKKDEELLRKQAEEIRRDKIEQQKLQEKLKAQIQQDREDKRRKYEEEQSATAQQTKPKVTTTQVQAPKINYDRSRLQFRLTDGSFFTEDFSPDARMNQVYAYLQETLPTDQYRNGSYVLRTTHTRTTLARDNPSSLKDLELVPSAVLLVINRGNGNTSSSSASVSTNNIFQSFQLMFAWFMMQFNFIYQLISSKLFGHRTPTAATSPREQIRPSTRKNNANEQRAATPKTTKENFKVDSTEKTTIRRFHNTQDDSDDEEKRTWNGNSTQQM</sequence>
<feature type="compositionally biased region" description="Low complexity" evidence="2">
    <location>
        <begin position="233"/>
        <end position="247"/>
    </location>
</feature>
<feature type="compositionally biased region" description="Basic and acidic residues" evidence="2">
    <location>
        <begin position="413"/>
        <end position="427"/>
    </location>
</feature>
<evidence type="ECO:0000313" key="4">
    <source>
        <dbReference type="EMBL" id="CAF1554771.1"/>
    </source>
</evidence>
<reference evidence="5" key="1">
    <citation type="submission" date="2021-02" db="EMBL/GenBank/DDBJ databases">
        <authorList>
            <person name="Nowell W R."/>
        </authorList>
    </citation>
    <scope>NUCLEOTIDE SEQUENCE</scope>
</reference>
<feature type="region of interest" description="Disordered" evidence="2">
    <location>
        <begin position="154"/>
        <end position="187"/>
    </location>
</feature>
<proteinExistence type="predicted"/>
<feature type="region of interest" description="Disordered" evidence="2">
    <location>
        <begin position="214"/>
        <end position="247"/>
    </location>
</feature>
<dbReference type="OrthoDB" id="2445133at2759"/>
<dbReference type="Gene3D" id="3.40.30.10">
    <property type="entry name" value="Glutaredoxin"/>
    <property type="match status" value="1"/>
</dbReference>
<dbReference type="EMBL" id="CAJNOW010009095">
    <property type="protein sequence ID" value="CAF1554771.1"/>
    <property type="molecule type" value="Genomic_DNA"/>
</dbReference>
<dbReference type="Pfam" id="PF23187">
    <property type="entry name" value="UBX7_N"/>
    <property type="match status" value="1"/>
</dbReference>
<dbReference type="SUPFAM" id="SSF54236">
    <property type="entry name" value="Ubiquitin-like"/>
    <property type="match status" value="1"/>
</dbReference>
<dbReference type="GO" id="GO:0005783">
    <property type="term" value="C:endoplasmic reticulum"/>
    <property type="evidence" value="ECO:0007669"/>
    <property type="project" value="TreeGrafter"/>
</dbReference>
<dbReference type="GO" id="GO:0036503">
    <property type="term" value="P:ERAD pathway"/>
    <property type="evidence" value="ECO:0007669"/>
    <property type="project" value="TreeGrafter"/>
</dbReference>
<accession>A0A816V6F2</accession>
<comment type="caution">
    <text evidence="5">The sequence shown here is derived from an EMBL/GenBank/DDBJ whole genome shotgun (WGS) entry which is preliminary data.</text>
</comment>
<dbReference type="AlphaFoldDB" id="A0A816V6F2"/>
<gene>
    <name evidence="4" type="ORF">KQP761_LOCUS17923</name>
    <name evidence="5" type="ORF">MBJ925_LOCUS25144</name>
</gene>
<name>A0A816V6F2_9BILA</name>
<protein>
    <recommendedName>
        <fullName evidence="1">UBX domain-containing protein 4</fullName>
    </recommendedName>
</protein>
<feature type="domain" description="UBX" evidence="3">
    <location>
        <begin position="252"/>
        <end position="332"/>
    </location>
</feature>
<evidence type="ECO:0000259" key="3">
    <source>
        <dbReference type="PROSITE" id="PS50033"/>
    </source>
</evidence>
<dbReference type="PROSITE" id="PS50033">
    <property type="entry name" value="UBX"/>
    <property type="match status" value="1"/>
</dbReference>
<dbReference type="Pfam" id="PF00789">
    <property type="entry name" value="UBX"/>
    <property type="match status" value="1"/>
</dbReference>
<feature type="region of interest" description="Disordered" evidence="2">
    <location>
        <begin position="384"/>
        <end position="454"/>
    </location>
</feature>
<dbReference type="Proteomes" id="UP000663824">
    <property type="component" value="Unassembled WGS sequence"/>
</dbReference>
<evidence type="ECO:0000313" key="5">
    <source>
        <dbReference type="EMBL" id="CAF2116861.1"/>
    </source>
</evidence>
<feature type="compositionally biased region" description="Basic and acidic residues" evidence="2">
    <location>
        <begin position="154"/>
        <end position="174"/>
    </location>
</feature>
<dbReference type="InterPro" id="IPR029071">
    <property type="entry name" value="Ubiquitin-like_domsf"/>
</dbReference>
<feature type="compositionally biased region" description="Polar residues" evidence="2">
    <location>
        <begin position="385"/>
        <end position="407"/>
    </location>
</feature>
<evidence type="ECO:0000256" key="1">
    <source>
        <dbReference type="ARBA" id="ARBA00040925"/>
    </source>
</evidence>
<dbReference type="Gene3D" id="3.10.20.90">
    <property type="entry name" value="Phosphatidylinositol 3-kinase Catalytic Subunit, Chain A, domain 1"/>
    <property type="match status" value="1"/>
</dbReference>
<evidence type="ECO:0000313" key="6">
    <source>
        <dbReference type="Proteomes" id="UP000663824"/>
    </source>
</evidence>
<dbReference type="SMART" id="SM00166">
    <property type="entry name" value="UBX"/>
    <property type="match status" value="1"/>
</dbReference>
<organism evidence="5 6">
    <name type="scientific">Rotaria magnacalcarata</name>
    <dbReference type="NCBI Taxonomy" id="392030"/>
    <lineage>
        <taxon>Eukaryota</taxon>
        <taxon>Metazoa</taxon>
        <taxon>Spiralia</taxon>
        <taxon>Gnathifera</taxon>
        <taxon>Rotifera</taxon>
        <taxon>Eurotatoria</taxon>
        <taxon>Bdelloidea</taxon>
        <taxon>Philodinida</taxon>
        <taxon>Philodinidae</taxon>
        <taxon>Rotaria</taxon>
    </lineage>
</organism>
<feature type="compositionally biased region" description="Basic and acidic residues" evidence="2">
    <location>
        <begin position="214"/>
        <end position="229"/>
    </location>
</feature>
<dbReference type="EMBL" id="CAJNRE010013153">
    <property type="protein sequence ID" value="CAF2116861.1"/>
    <property type="molecule type" value="Genomic_DNA"/>
</dbReference>